<keyword evidence="4" id="KW-0874">Quinone</keyword>
<evidence type="ECO:0000313" key="13">
    <source>
        <dbReference type="Proteomes" id="UP001324380"/>
    </source>
</evidence>
<gene>
    <name evidence="12" type="ORF">SNE25_06730</name>
</gene>
<name>A0ABZ0TQN3_9SPHI</name>
<proteinExistence type="inferred from homology"/>
<dbReference type="Proteomes" id="UP001324380">
    <property type="component" value="Chromosome"/>
</dbReference>
<keyword evidence="8" id="KW-1015">Disulfide bond</keyword>
<evidence type="ECO:0000256" key="6">
    <source>
        <dbReference type="ARBA" id="ARBA00023002"/>
    </source>
</evidence>
<feature type="domain" description="Peptidase C39" evidence="11">
    <location>
        <begin position="8"/>
        <end position="133"/>
    </location>
</feature>
<dbReference type="Pfam" id="PF03412">
    <property type="entry name" value="Peptidase_C39"/>
    <property type="match status" value="1"/>
</dbReference>
<dbReference type="CDD" id="cd12921">
    <property type="entry name" value="VKOR_4"/>
    <property type="match status" value="1"/>
</dbReference>
<feature type="transmembrane region" description="Helical" evidence="10">
    <location>
        <begin position="335"/>
        <end position="356"/>
    </location>
</feature>
<dbReference type="InterPro" id="IPR036249">
    <property type="entry name" value="Thioredoxin-like_sf"/>
</dbReference>
<dbReference type="Pfam" id="PF07884">
    <property type="entry name" value="VKOR"/>
    <property type="match status" value="1"/>
</dbReference>
<dbReference type="Gene3D" id="1.20.1440.130">
    <property type="entry name" value="VKOR domain"/>
    <property type="match status" value="1"/>
</dbReference>
<organism evidence="12 13">
    <name type="scientific">Mucilaginibacter sabulilitoris</name>
    <dbReference type="NCBI Taxonomy" id="1173583"/>
    <lineage>
        <taxon>Bacteria</taxon>
        <taxon>Pseudomonadati</taxon>
        <taxon>Bacteroidota</taxon>
        <taxon>Sphingobacteriia</taxon>
        <taxon>Sphingobacteriales</taxon>
        <taxon>Sphingobacteriaceae</taxon>
        <taxon>Mucilaginibacter</taxon>
    </lineage>
</organism>
<dbReference type="SMART" id="SM00756">
    <property type="entry name" value="VKc"/>
    <property type="match status" value="1"/>
</dbReference>
<dbReference type="Gene3D" id="3.90.70.10">
    <property type="entry name" value="Cysteine proteinases"/>
    <property type="match status" value="1"/>
</dbReference>
<feature type="transmembrane region" description="Helical" evidence="10">
    <location>
        <begin position="184"/>
        <end position="207"/>
    </location>
</feature>
<evidence type="ECO:0000313" key="12">
    <source>
        <dbReference type="EMBL" id="WPU95217.1"/>
    </source>
</evidence>
<keyword evidence="5 10" id="KW-1133">Transmembrane helix</keyword>
<evidence type="ECO:0000256" key="3">
    <source>
        <dbReference type="ARBA" id="ARBA00022692"/>
    </source>
</evidence>
<accession>A0ABZ0TQN3</accession>
<keyword evidence="7 10" id="KW-0472">Membrane</keyword>
<protein>
    <submittedName>
        <fullName evidence="12">Vitamin K epoxide reductase family protein</fullName>
    </submittedName>
</protein>
<dbReference type="EMBL" id="CP139558">
    <property type="protein sequence ID" value="WPU95217.1"/>
    <property type="molecule type" value="Genomic_DNA"/>
</dbReference>
<dbReference type="Pfam" id="PF13462">
    <property type="entry name" value="Thioredoxin_4"/>
    <property type="match status" value="1"/>
</dbReference>
<feature type="transmembrane region" description="Helical" evidence="10">
    <location>
        <begin position="268"/>
        <end position="286"/>
    </location>
</feature>
<comment type="subcellular location">
    <subcellularLocation>
        <location evidence="1">Membrane</location>
        <topology evidence="1">Multi-pass membrane protein</topology>
    </subcellularLocation>
</comment>
<evidence type="ECO:0000256" key="1">
    <source>
        <dbReference type="ARBA" id="ARBA00004141"/>
    </source>
</evidence>
<dbReference type="PROSITE" id="PS50990">
    <property type="entry name" value="PEPTIDASE_C39"/>
    <property type="match status" value="1"/>
</dbReference>
<evidence type="ECO:0000256" key="7">
    <source>
        <dbReference type="ARBA" id="ARBA00023136"/>
    </source>
</evidence>
<keyword evidence="3 10" id="KW-0812">Transmembrane</keyword>
<dbReference type="InterPro" id="IPR038354">
    <property type="entry name" value="VKOR_sf"/>
</dbReference>
<evidence type="ECO:0000256" key="4">
    <source>
        <dbReference type="ARBA" id="ARBA00022719"/>
    </source>
</evidence>
<keyword evidence="6" id="KW-0560">Oxidoreductase</keyword>
<evidence type="ECO:0000256" key="10">
    <source>
        <dbReference type="SAM" id="Phobius"/>
    </source>
</evidence>
<feature type="transmembrane region" description="Helical" evidence="10">
    <location>
        <begin position="298"/>
        <end position="323"/>
    </location>
</feature>
<dbReference type="RefSeq" id="WP_321564329.1">
    <property type="nucleotide sequence ID" value="NZ_CP139558.1"/>
</dbReference>
<feature type="transmembrane region" description="Helical" evidence="10">
    <location>
        <begin position="242"/>
        <end position="262"/>
    </location>
</feature>
<dbReference type="InterPro" id="IPR012336">
    <property type="entry name" value="Thioredoxin-like_fold"/>
</dbReference>
<comment type="similarity">
    <text evidence="2">Belongs to the VKOR family.</text>
</comment>
<evidence type="ECO:0000256" key="8">
    <source>
        <dbReference type="ARBA" id="ARBA00023157"/>
    </source>
</evidence>
<reference evidence="12 13" key="1">
    <citation type="submission" date="2023-11" db="EMBL/GenBank/DDBJ databases">
        <title>Analysis of the Genomes of Mucilaginibacter gossypii cycad 4 and M. sabulilitoris SNA2: microbes with the potential for plant growth promotion.</title>
        <authorList>
            <person name="Hirsch A.M."/>
            <person name="Humm E."/>
            <person name="Rubbi M."/>
            <person name="Del Vecchio G."/>
            <person name="Ha S.M."/>
            <person name="Pellegrini M."/>
            <person name="Gunsalus R.P."/>
        </authorList>
    </citation>
    <scope>NUCLEOTIDE SEQUENCE [LARGE SCALE GENOMIC DNA]</scope>
    <source>
        <strain evidence="12 13">SNA2</strain>
    </source>
</reference>
<evidence type="ECO:0000259" key="11">
    <source>
        <dbReference type="PROSITE" id="PS50990"/>
    </source>
</evidence>
<dbReference type="InterPro" id="IPR012932">
    <property type="entry name" value="VKOR"/>
</dbReference>
<keyword evidence="13" id="KW-1185">Reference proteome</keyword>
<evidence type="ECO:0000256" key="2">
    <source>
        <dbReference type="ARBA" id="ARBA00006214"/>
    </source>
</evidence>
<dbReference type="InterPro" id="IPR005074">
    <property type="entry name" value="Peptidase_C39"/>
</dbReference>
<sequence length="557" mass="62687">MKNYLNKLLEPKQNGAEITSLLVKLLNVKISDGSIKKDLEQHPDYPSLLSISDILTHYGIENLSVKVNRSKIIAVPVPFITQLKGTGRKLDFFTIVKEISIDTIQFFDPESHRWQVSLIDAFLERCSGVVLLTEVGQAAGEKDYVQKIKSENRQKRVQNLTALCIPAMLLITGIIAFIHKGTTVLFPLVFSVLTLVGGILSILLLWFELDQYNPTLQQICSAGKKINCGAVLNSKGAKIAGISWSSIGLSYFIGELLFLMLGGLSNPYALFLLSWLNALALPYIFYSIYYQWQVAKQWCVLCLCVQGLLALQFATALAGNWHILFRLETIPPELYLQLITSFSVPFIMISILYPALLKAKERNGINTELQQLKHNPQVFEALLTKQKVLEESPTGLGIILGNPNATYKIIKVCNPYCGPCAKAHTPMEELLHNNPDIQIQIIFTAKNDEHDKAAAPVKHLLAIAENSNQIKTQLALDDWYLAEKKDYKNFATQYPMNGELKNQGNKIDAMRAWCNKTEIKFTPTFFVSIPFQNEQSTPFYQLPSTYQVEDLKYFLSV</sequence>
<keyword evidence="9" id="KW-0676">Redox-active center</keyword>
<dbReference type="Gene3D" id="3.40.30.10">
    <property type="entry name" value="Glutaredoxin"/>
    <property type="match status" value="1"/>
</dbReference>
<dbReference type="SUPFAM" id="SSF52833">
    <property type="entry name" value="Thioredoxin-like"/>
    <property type="match status" value="1"/>
</dbReference>
<feature type="transmembrane region" description="Helical" evidence="10">
    <location>
        <begin position="157"/>
        <end position="178"/>
    </location>
</feature>
<evidence type="ECO:0000256" key="5">
    <source>
        <dbReference type="ARBA" id="ARBA00022989"/>
    </source>
</evidence>
<evidence type="ECO:0000256" key="9">
    <source>
        <dbReference type="ARBA" id="ARBA00023284"/>
    </source>
</evidence>